<keyword evidence="3" id="KW-1185">Reference proteome</keyword>
<evidence type="ECO:0000259" key="1">
    <source>
        <dbReference type="Pfam" id="PF01408"/>
    </source>
</evidence>
<dbReference type="InterPro" id="IPR000683">
    <property type="entry name" value="Gfo/Idh/MocA-like_OxRdtase_N"/>
</dbReference>
<dbReference type="Proteomes" id="UP000277580">
    <property type="component" value="Unassembled WGS sequence"/>
</dbReference>
<feature type="domain" description="Gfo/Idh/MocA-like oxidoreductase N-terminal" evidence="1">
    <location>
        <begin position="9"/>
        <end position="132"/>
    </location>
</feature>
<dbReference type="STRING" id="1392247.A0A3N4KM55"/>
<reference evidence="2 3" key="1">
    <citation type="journal article" date="2018" name="Nat. Ecol. Evol.">
        <title>Pezizomycetes genomes reveal the molecular basis of ectomycorrhizal truffle lifestyle.</title>
        <authorList>
            <person name="Murat C."/>
            <person name="Payen T."/>
            <person name="Noel B."/>
            <person name="Kuo A."/>
            <person name="Morin E."/>
            <person name="Chen J."/>
            <person name="Kohler A."/>
            <person name="Krizsan K."/>
            <person name="Balestrini R."/>
            <person name="Da Silva C."/>
            <person name="Montanini B."/>
            <person name="Hainaut M."/>
            <person name="Levati E."/>
            <person name="Barry K.W."/>
            <person name="Belfiori B."/>
            <person name="Cichocki N."/>
            <person name="Clum A."/>
            <person name="Dockter R.B."/>
            <person name="Fauchery L."/>
            <person name="Guy J."/>
            <person name="Iotti M."/>
            <person name="Le Tacon F."/>
            <person name="Lindquist E.A."/>
            <person name="Lipzen A."/>
            <person name="Malagnac F."/>
            <person name="Mello A."/>
            <person name="Molinier V."/>
            <person name="Miyauchi S."/>
            <person name="Poulain J."/>
            <person name="Riccioni C."/>
            <person name="Rubini A."/>
            <person name="Sitrit Y."/>
            <person name="Splivallo R."/>
            <person name="Traeger S."/>
            <person name="Wang M."/>
            <person name="Zifcakova L."/>
            <person name="Wipf D."/>
            <person name="Zambonelli A."/>
            <person name="Paolocci F."/>
            <person name="Nowrousian M."/>
            <person name="Ottonello S."/>
            <person name="Baldrian P."/>
            <person name="Spatafora J.W."/>
            <person name="Henrissat B."/>
            <person name="Nagy L.G."/>
            <person name="Aury J.M."/>
            <person name="Wincker P."/>
            <person name="Grigoriev I.V."/>
            <person name="Bonfante P."/>
            <person name="Martin F.M."/>
        </authorList>
    </citation>
    <scope>NUCLEOTIDE SEQUENCE [LARGE SCALE GENOMIC DNA]</scope>
    <source>
        <strain evidence="2 3">CCBAS932</strain>
    </source>
</reference>
<dbReference type="InParanoid" id="A0A3N4KM55"/>
<dbReference type="Gene3D" id="3.30.360.10">
    <property type="entry name" value="Dihydrodipicolinate Reductase, domain 2"/>
    <property type="match status" value="2"/>
</dbReference>
<accession>A0A3N4KM55</accession>
<dbReference type="SUPFAM" id="SSF55347">
    <property type="entry name" value="Glyceraldehyde-3-phosphate dehydrogenase-like, C-terminal domain"/>
    <property type="match status" value="1"/>
</dbReference>
<dbReference type="Gene3D" id="3.40.50.720">
    <property type="entry name" value="NAD(P)-binding Rossmann-like Domain"/>
    <property type="match status" value="1"/>
</dbReference>
<evidence type="ECO:0000313" key="2">
    <source>
        <dbReference type="EMBL" id="RPB11653.1"/>
    </source>
</evidence>
<dbReference type="AlphaFoldDB" id="A0A3N4KM55"/>
<dbReference type="SUPFAM" id="SSF51735">
    <property type="entry name" value="NAD(P)-binding Rossmann-fold domains"/>
    <property type="match status" value="1"/>
</dbReference>
<gene>
    <name evidence="2" type="ORF">P167DRAFT_211170</name>
</gene>
<organism evidence="2 3">
    <name type="scientific">Morchella conica CCBAS932</name>
    <dbReference type="NCBI Taxonomy" id="1392247"/>
    <lineage>
        <taxon>Eukaryota</taxon>
        <taxon>Fungi</taxon>
        <taxon>Dikarya</taxon>
        <taxon>Ascomycota</taxon>
        <taxon>Pezizomycotina</taxon>
        <taxon>Pezizomycetes</taxon>
        <taxon>Pezizales</taxon>
        <taxon>Morchellaceae</taxon>
        <taxon>Morchella</taxon>
    </lineage>
</organism>
<dbReference type="InterPro" id="IPR051450">
    <property type="entry name" value="Gfo/Idh/MocA_Oxidoreductases"/>
</dbReference>
<name>A0A3N4KM55_9PEZI</name>
<evidence type="ECO:0000313" key="3">
    <source>
        <dbReference type="Proteomes" id="UP000277580"/>
    </source>
</evidence>
<dbReference type="GO" id="GO:0000166">
    <property type="term" value="F:nucleotide binding"/>
    <property type="evidence" value="ECO:0007669"/>
    <property type="project" value="InterPro"/>
</dbReference>
<dbReference type="OrthoDB" id="2129491at2759"/>
<dbReference type="EMBL" id="ML119134">
    <property type="protein sequence ID" value="RPB11653.1"/>
    <property type="molecule type" value="Genomic_DNA"/>
</dbReference>
<dbReference type="Pfam" id="PF01408">
    <property type="entry name" value="GFO_IDH_MocA"/>
    <property type="match status" value="1"/>
</dbReference>
<dbReference type="PANTHER" id="PTHR43377:SF12">
    <property type="entry name" value="BINDING ROSSMANN FOLD OXIDOREDUCTASE, PUTATIVE (AFU_ORTHOLOGUE AFUA_3G11840)-RELATED"/>
    <property type="match status" value="1"/>
</dbReference>
<proteinExistence type="predicted"/>
<sequence>MSSSTAAPRILIIGAGSRGSAYAWAIKIGTPGTIVGVAEPAEFKRDLFVSKHALDVSAGLVFEDWKQMIATEEAREKLKREVDGICVCTLDDTHCEIVLALRPLNIHILCEKPLSTTLDSCVQMCRALNSKEHNPIIFAIGHVLRYSPHNMLLRKLLCDDKVIGDIVNINHTEPVGWWHFSHSYVRGNWRKTSTSAPSLLTKCCHDIDLLLWLLCSPSTDTRPHLPSSISSSGSLVHFKPSQKPATAGAATNCYSCPAADTDCIFSAKKIYDELNLAQGNKGWPVKIVVPEIEEAPSIADAQRMLKIALEADYITDKEQDDKSYYGRCVYEAGNDVVDNQVVTMTWDDDGPAGRGAKTATLTMIAFSKRICERFTRVYGTLGEVEADSNTIIVHDFKTGQSKTYRPWVDMVSGHGGGDGGLVGAFVRAIVKVGDGWTVEEVQNKVVGVTVDDVLRSHAAVFAAEEARLGRKVVDWDEWWNREVGQAAE</sequence>
<protein>
    <submittedName>
        <fullName evidence="2">NAD(P)-binding protein</fullName>
    </submittedName>
</protein>
<dbReference type="InterPro" id="IPR036291">
    <property type="entry name" value="NAD(P)-bd_dom_sf"/>
</dbReference>
<dbReference type="PANTHER" id="PTHR43377">
    <property type="entry name" value="BILIVERDIN REDUCTASE A"/>
    <property type="match status" value="1"/>
</dbReference>